<proteinExistence type="inferred from homology"/>
<dbReference type="GO" id="GO:0016740">
    <property type="term" value="F:transferase activity"/>
    <property type="evidence" value="ECO:0007669"/>
    <property type="project" value="UniProtKB-KW"/>
</dbReference>
<dbReference type="GO" id="GO:0009252">
    <property type="term" value="P:peptidoglycan biosynthetic process"/>
    <property type="evidence" value="ECO:0007669"/>
    <property type="project" value="UniProtKB-UniPathway"/>
</dbReference>
<dbReference type="STRING" id="488538.SAR116_2149"/>
<dbReference type="Proteomes" id="UP000007460">
    <property type="component" value="Chromosome"/>
</dbReference>
<name>D5BNV8_PUNMI</name>
<keyword evidence="9" id="KW-1185">Reference proteome</keyword>
<keyword evidence="6" id="KW-0961">Cell wall biogenesis/degradation</keyword>
<dbReference type="InterPro" id="IPR038063">
    <property type="entry name" value="Transpep_catalytic_dom"/>
</dbReference>
<sequence>MRSWCVKQVKTDTYQLDAGALQFDCIIGKAGVIDASAKREGDMATPRCEMPIRAVYYRADRVQIPALPFPTFPITASCGWCDAPEHPAYNRHVDLALHAPFDASHEVMWRDDTAYDIVVELGFNDAPVIAGRGSAIFIHCIAPGKTHTAGCVALVHDDLLALLALASPDQHVIVT</sequence>
<keyword evidence="3" id="KW-0808">Transferase</keyword>
<dbReference type="UniPathway" id="UPA00219"/>
<dbReference type="GO" id="GO:0071555">
    <property type="term" value="P:cell wall organization"/>
    <property type="evidence" value="ECO:0007669"/>
    <property type="project" value="UniProtKB-KW"/>
</dbReference>
<evidence type="ECO:0000256" key="5">
    <source>
        <dbReference type="ARBA" id="ARBA00022984"/>
    </source>
</evidence>
<evidence type="ECO:0000256" key="2">
    <source>
        <dbReference type="ARBA" id="ARBA00005992"/>
    </source>
</evidence>
<dbReference type="GO" id="GO:0004180">
    <property type="term" value="F:carboxypeptidase activity"/>
    <property type="evidence" value="ECO:0007669"/>
    <property type="project" value="UniProtKB-ARBA"/>
</dbReference>
<evidence type="ECO:0000313" key="8">
    <source>
        <dbReference type="EMBL" id="ADE40392.1"/>
    </source>
</evidence>
<dbReference type="PANTHER" id="PTHR38589:SF1">
    <property type="entry name" value="BLR0621 PROTEIN"/>
    <property type="match status" value="1"/>
</dbReference>
<evidence type="ECO:0000259" key="7">
    <source>
        <dbReference type="Pfam" id="PF03734"/>
    </source>
</evidence>
<dbReference type="OrthoDB" id="9804204at2"/>
<evidence type="ECO:0000313" key="9">
    <source>
        <dbReference type="Proteomes" id="UP000007460"/>
    </source>
</evidence>
<dbReference type="eggNOG" id="COG3786">
    <property type="taxonomic scope" value="Bacteria"/>
</dbReference>
<dbReference type="PANTHER" id="PTHR38589">
    <property type="entry name" value="BLR0621 PROTEIN"/>
    <property type="match status" value="1"/>
</dbReference>
<comment type="similarity">
    <text evidence="2">Belongs to the YkuD family.</text>
</comment>
<dbReference type="InterPro" id="IPR005490">
    <property type="entry name" value="LD_TPept_cat_dom"/>
</dbReference>
<organism evidence="8 9">
    <name type="scientific">Puniceispirillum marinum (strain IMCC1322)</name>
    <dbReference type="NCBI Taxonomy" id="488538"/>
    <lineage>
        <taxon>Bacteria</taxon>
        <taxon>Pseudomonadati</taxon>
        <taxon>Pseudomonadota</taxon>
        <taxon>Alphaproteobacteria</taxon>
        <taxon>Candidatus Puniceispirillales</taxon>
        <taxon>Candidatus Puniceispirillaceae</taxon>
        <taxon>Candidatus Puniceispirillum</taxon>
    </lineage>
</organism>
<reference evidence="8 9" key="1">
    <citation type="journal article" date="2010" name="J. Bacteriol.">
        <title>Complete genome sequence of "Candidatus Puniceispirillum marinum" IMCC1322, a representative of the SAR116 clade in the Alphaproteobacteria.</title>
        <authorList>
            <person name="Oh H.M."/>
            <person name="Kwon K.K."/>
            <person name="Kang I."/>
            <person name="Kang S.G."/>
            <person name="Lee J.H."/>
            <person name="Kim S.J."/>
            <person name="Cho J.C."/>
        </authorList>
    </citation>
    <scope>NUCLEOTIDE SEQUENCE [LARGE SCALE GENOMIC DNA]</scope>
    <source>
        <strain evidence="8 9">IMCC1322</strain>
    </source>
</reference>
<dbReference type="SUPFAM" id="SSF141523">
    <property type="entry name" value="L,D-transpeptidase catalytic domain-like"/>
    <property type="match status" value="1"/>
</dbReference>
<dbReference type="GO" id="GO:0008360">
    <property type="term" value="P:regulation of cell shape"/>
    <property type="evidence" value="ECO:0007669"/>
    <property type="project" value="UniProtKB-KW"/>
</dbReference>
<dbReference type="EMBL" id="CP001751">
    <property type="protein sequence ID" value="ADE40392.1"/>
    <property type="molecule type" value="Genomic_DNA"/>
</dbReference>
<evidence type="ECO:0000256" key="1">
    <source>
        <dbReference type="ARBA" id="ARBA00004752"/>
    </source>
</evidence>
<keyword evidence="5" id="KW-0573">Peptidoglycan synthesis</keyword>
<dbReference type="Pfam" id="PF03734">
    <property type="entry name" value="YkuD"/>
    <property type="match status" value="1"/>
</dbReference>
<keyword evidence="4" id="KW-0133">Cell shape</keyword>
<evidence type="ECO:0000256" key="4">
    <source>
        <dbReference type="ARBA" id="ARBA00022960"/>
    </source>
</evidence>
<dbReference type="AlphaFoldDB" id="D5BNV8"/>
<comment type="pathway">
    <text evidence="1">Cell wall biogenesis; peptidoglycan biosynthesis.</text>
</comment>
<evidence type="ECO:0000256" key="6">
    <source>
        <dbReference type="ARBA" id="ARBA00023316"/>
    </source>
</evidence>
<dbReference type="RefSeq" id="WP_013047019.1">
    <property type="nucleotide sequence ID" value="NC_014010.1"/>
</dbReference>
<protein>
    <recommendedName>
        <fullName evidence="7">L,D-TPase catalytic domain-containing protein</fullName>
    </recommendedName>
</protein>
<evidence type="ECO:0000256" key="3">
    <source>
        <dbReference type="ARBA" id="ARBA00022679"/>
    </source>
</evidence>
<dbReference type="HOGENOM" id="CLU_105370_0_0_5"/>
<gene>
    <name evidence="8" type="ordered locus">SAR116_2149</name>
</gene>
<accession>D5BNV8</accession>
<feature type="domain" description="L,D-TPase catalytic" evidence="7">
    <location>
        <begin position="14"/>
        <end position="174"/>
    </location>
</feature>
<dbReference type="KEGG" id="apb:SAR116_2149"/>